<accession>A0A6A4KDF1</accession>
<organism evidence="2 3">
    <name type="scientific">Rhododendron williamsianum</name>
    <dbReference type="NCBI Taxonomy" id="262921"/>
    <lineage>
        <taxon>Eukaryota</taxon>
        <taxon>Viridiplantae</taxon>
        <taxon>Streptophyta</taxon>
        <taxon>Embryophyta</taxon>
        <taxon>Tracheophyta</taxon>
        <taxon>Spermatophyta</taxon>
        <taxon>Magnoliopsida</taxon>
        <taxon>eudicotyledons</taxon>
        <taxon>Gunneridae</taxon>
        <taxon>Pentapetalae</taxon>
        <taxon>asterids</taxon>
        <taxon>Ericales</taxon>
        <taxon>Ericaceae</taxon>
        <taxon>Ericoideae</taxon>
        <taxon>Rhodoreae</taxon>
        <taxon>Rhododendron</taxon>
    </lineage>
</organism>
<feature type="region of interest" description="Disordered" evidence="1">
    <location>
        <begin position="154"/>
        <end position="271"/>
    </location>
</feature>
<protein>
    <submittedName>
        <fullName evidence="2">Uncharacterized protein</fullName>
    </submittedName>
</protein>
<gene>
    <name evidence="2" type="ORF">C3L33_21498</name>
</gene>
<feature type="compositionally biased region" description="Polar residues" evidence="1">
    <location>
        <begin position="227"/>
        <end position="237"/>
    </location>
</feature>
<comment type="caution">
    <text evidence="2">The sequence shown here is derived from an EMBL/GenBank/DDBJ whole genome shotgun (WGS) entry which is preliminary data.</text>
</comment>
<dbReference type="OrthoDB" id="1930739at2759"/>
<proteinExistence type="predicted"/>
<feature type="compositionally biased region" description="Basic residues" evidence="1">
    <location>
        <begin position="171"/>
        <end position="184"/>
    </location>
</feature>
<keyword evidence="3" id="KW-1185">Reference proteome</keyword>
<dbReference type="EMBL" id="QEFC01003741">
    <property type="protein sequence ID" value="KAE9446606.1"/>
    <property type="molecule type" value="Genomic_DNA"/>
</dbReference>
<sequence length="301" mass="33497">MGEEVAMFAGLSRSREMTAMVTALTHVVSGQRQDRGETTTSFGNSPPPPSSVYSSSSSGSWGGLKREREEESGSQYFEQRFQRVYTGFGDYRGEPSSVSTEVGLILLDPSQNDIQFKHFSLFDYRTLYVWTSIIQNLFSIYSARTIHTNLSHRRCRGGHRHHATNSVNRNRLIRRNRREKKKIQRSPAKTVGKMGSRNTRPTQGREGLARDIRNGRGRGQSLRRSGPQVQREQSETQFPRKRQAGPASTESSTNPFLHFQFSGDPFDGRPSAAAAGGVLSGAAGLLGVLPVAAEQRRFSTQ</sequence>
<feature type="non-terminal residue" evidence="2">
    <location>
        <position position="1"/>
    </location>
</feature>
<feature type="region of interest" description="Disordered" evidence="1">
    <location>
        <begin position="27"/>
        <end position="74"/>
    </location>
</feature>
<dbReference type="Proteomes" id="UP000428333">
    <property type="component" value="Linkage Group LG13"/>
</dbReference>
<reference evidence="2 3" key="1">
    <citation type="journal article" date="2019" name="Genome Biol. Evol.">
        <title>The Rhododendron genome and chromosomal organization provide insight into shared whole-genome duplications across the heath family (Ericaceae).</title>
        <authorList>
            <person name="Soza V.L."/>
            <person name="Lindsley D."/>
            <person name="Waalkes A."/>
            <person name="Ramage E."/>
            <person name="Patwardhan R.P."/>
            <person name="Burton J.N."/>
            <person name="Adey A."/>
            <person name="Kumar A."/>
            <person name="Qiu R."/>
            <person name="Shendure J."/>
            <person name="Hall B."/>
        </authorList>
    </citation>
    <scope>NUCLEOTIDE SEQUENCE [LARGE SCALE GENOMIC DNA]</scope>
    <source>
        <strain evidence="2">RSF 1966-606</strain>
    </source>
</reference>
<feature type="compositionally biased region" description="Polar residues" evidence="1">
    <location>
        <begin position="246"/>
        <end position="255"/>
    </location>
</feature>
<evidence type="ECO:0000313" key="2">
    <source>
        <dbReference type="EMBL" id="KAE9446606.1"/>
    </source>
</evidence>
<evidence type="ECO:0000256" key="1">
    <source>
        <dbReference type="SAM" id="MobiDB-lite"/>
    </source>
</evidence>
<evidence type="ECO:0000313" key="3">
    <source>
        <dbReference type="Proteomes" id="UP000428333"/>
    </source>
</evidence>
<feature type="compositionally biased region" description="Basic residues" evidence="1">
    <location>
        <begin position="154"/>
        <end position="163"/>
    </location>
</feature>
<dbReference type="AlphaFoldDB" id="A0A6A4KDF1"/>
<name>A0A6A4KDF1_9ERIC</name>